<evidence type="ECO:0000256" key="4">
    <source>
        <dbReference type="ARBA" id="ARBA00022448"/>
    </source>
</evidence>
<evidence type="ECO:0000256" key="10">
    <source>
        <dbReference type="ARBA" id="ARBA00023136"/>
    </source>
</evidence>
<organism evidence="14">
    <name type="scientific">hydrothermal vent metagenome</name>
    <dbReference type="NCBI Taxonomy" id="652676"/>
    <lineage>
        <taxon>unclassified sequences</taxon>
        <taxon>metagenomes</taxon>
        <taxon>ecological metagenomes</taxon>
    </lineage>
</organism>
<dbReference type="PANTHER" id="PTHR33445">
    <property type="entry name" value="ATP SYNTHASE SUBUNIT B', CHLOROPLASTIC"/>
    <property type="match status" value="1"/>
</dbReference>
<dbReference type="GO" id="GO:0012505">
    <property type="term" value="C:endomembrane system"/>
    <property type="evidence" value="ECO:0007669"/>
    <property type="project" value="UniProtKB-SubCell"/>
</dbReference>
<dbReference type="Pfam" id="PF00430">
    <property type="entry name" value="ATP-synt_B"/>
    <property type="match status" value="1"/>
</dbReference>
<keyword evidence="4" id="KW-0813">Transport</keyword>
<comment type="function">
    <text evidence="11">F(1)F(0) ATP synthase produces ATP from ADP in the presence of a proton or sodium gradient. F-type ATPases consist of two structural domains, F(1) containing the extramembraneous catalytic core and F(0) containing the membrane proton channel, linked together by a central stalk and a peripheral stalk. During catalysis, ATP synthesis in the catalytic domain of F(1) is coupled via a rotary mechanism of the central stalk subunits to proton translocation.</text>
</comment>
<evidence type="ECO:0000313" key="14">
    <source>
        <dbReference type="EMBL" id="VAW11060.1"/>
    </source>
</evidence>
<sequence>MPQLDFSTFAPQIIWLVISFTALYFLMARVALPRIATVLEERRDRIANDLDEAERLKRDTDTAIATYEAALAEARANAHEIAQATREKLSREIDIQRGRVEEELAVKTEAAEKTITAAKTAALAEIGNVANETAEAIVKELVGGRWTKAKISAAVASAMKG</sequence>
<dbReference type="EMBL" id="UOEM01000027">
    <property type="protein sequence ID" value="VAW11060.1"/>
    <property type="molecule type" value="Genomic_DNA"/>
</dbReference>
<dbReference type="PANTHER" id="PTHR33445:SF1">
    <property type="entry name" value="ATP SYNTHASE SUBUNIT B"/>
    <property type="match status" value="1"/>
</dbReference>
<dbReference type="CDD" id="cd06503">
    <property type="entry name" value="ATP-synt_Fo_b"/>
    <property type="match status" value="1"/>
</dbReference>
<dbReference type="NCBIfam" id="NF006612">
    <property type="entry name" value="PRK09174.1"/>
    <property type="match status" value="1"/>
</dbReference>
<dbReference type="InterPro" id="IPR002146">
    <property type="entry name" value="ATP_synth_b/b'su_bac/chlpt"/>
</dbReference>
<proteinExistence type="inferred from homology"/>
<evidence type="ECO:0000256" key="6">
    <source>
        <dbReference type="ARBA" id="ARBA00022692"/>
    </source>
</evidence>
<feature type="coiled-coil region" evidence="12">
    <location>
        <begin position="36"/>
        <end position="84"/>
    </location>
</feature>
<dbReference type="AlphaFoldDB" id="A0A3B0T2A4"/>
<evidence type="ECO:0000256" key="11">
    <source>
        <dbReference type="ARBA" id="ARBA00025198"/>
    </source>
</evidence>
<evidence type="ECO:0000256" key="2">
    <source>
        <dbReference type="ARBA" id="ARBA00004308"/>
    </source>
</evidence>
<evidence type="ECO:0000256" key="8">
    <source>
        <dbReference type="ARBA" id="ARBA00022989"/>
    </source>
</evidence>
<gene>
    <name evidence="14" type="ORF">MNBD_ALPHA09-1456</name>
</gene>
<evidence type="ECO:0000256" key="12">
    <source>
        <dbReference type="SAM" id="Coils"/>
    </source>
</evidence>
<keyword evidence="8 13" id="KW-1133">Transmembrane helix</keyword>
<dbReference type="GO" id="GO:0046961">
    <property type="term" value="F:proton-transporting ATPase activity, rotational mechanism"/>
    <property type="evidence" value="ECO:0007669"/>
    <property type="project" value="TreeGrafter"/>
</dbReference>
<accession>A0A3B0T2A4</accession>
<dbReference type="HAMAP" id="MF_01398">
    <property type="entry name" value="ATP_synth_b_bprime"/>
    <property type="match status" value="1"/>
</dbReference>
<name>A0A3B0T2A4_9ZZZZ</name>
<dbReference type="GO" id="GO:0015986">
    <property type="term" value="P:proton motive force-driven ATP synthesis"/>
    <property type="evidence" value="ECO:0007669"/>
    <property type="project" value="InterPro"/>
</dbReference>
<comment type="similarity">
    <text evidence="3">Belongs to the ATPase B chain family.</text>
</comment>
<keyword evidence="12" id="KW-0175">Coiled coil</keyword>
<evidence type="ECO:0000256" key="3">
    <source>
        <dbReference type="ARBA" id="ARBA00005513"/>
    </source>
</evidence>
<evidence type="ECO:0000256" key="9">
    <source>
        <dbReference type="ARBA" id="ARBA00023065"/>
    </source>
</evidence>
<dbReference type="Gene3D" id="6.10.250.1580">
    <property type="match status" value="1"/>
</dbReference>
<comment type="subcellular location">
    <subcellularLocation>
        <location evidence="2">Endomembrane system</location>
    </subcellularLocation>
    <subcellularLocation>
        <location evidence="1">Membrane</location>
        <topology evidence="1">Single-pass membrane protein</topology>
    </subcellularLocation>
</comment>
<protein>
    <recommendedName>
        <fullName evidence="15">ATP synthase F0 sector subunit b</fullName>
    </recommendedName>
</protein>
<keyword evidence="6 13" id="KW-0812">Transmembrane</keyword>
<evidence type="ECO:0000256" key="5">
    <source>
        <dbReference type="ARBA" id="ARBA00022547"/>
    </source>
</evidence>
<keyword evidence="10 13" id="KW-0472">Membrane</keyword>
<reference evidence="14" key="1">
    <citation type="submission" date="2018-06" db="EMBL/GenBank/DDBJ databases">
        <authorList>
            <person name="Zhirakovskaya E."/>
        </authorList>
    </citation>
    <scope>NUCLEOTIDE SEQUENCE</scope>
</reference>
<keyword evidence="9" id="KW-0406">Ion transport</keyword>
<evidence type="ECO:0008006" key="15">
    <source>
        <dbReference type="Google" id="ProtNLM"/>
    </source>
</evidence>
<evidence type="ECO:0000256" key="7">
    <source>
        <dbReference type="ARBA" id="ARBA00022781"/>
    </source>
</evidence>
<evidence type="ECO:0000256" key="13">
    <source>
        <dbReference type="SAM" id="Phobius"/>
    </source>
</evidence>
<keyword evidence="7" id="KW-0375">Hydrogen ion transport</keyword>
<evidence type="ECO:0000256" key="1">
    <source>
        <dbReference type="ARBA" id="ARBA00004167"/>
    </source>
</evidence>
<feature type="transmembrane region" description="Helical" evidence="13">
    <location>
        <begin position="12"/>
        <end position="32"/>
    </location>
</feature>
<dbReference type="GO" id="GO:0045259">
    <property type="term" value="C:proton-transporting ATP synthase complex"/>
    <property type="evidence" value="ECO:0007669"/>
    <property type="project" value="UniProtKB-KW"/>
</dbReference>
<keyword evidence="5" id="KW-0138">CF(0)</keyword>
<dbReference type="InterPro" id="IPR050059">
    <property type="entry name" value="ATP_synthase_B_chain"/>
</dbReference>